<sequence length="82" mass="9110">MAQLVMSLLVVHCDQRGEIVFKKTSTPQPWLMTQKLREGASTNIGQLAGDVANASLDPEEPILLPRLRSPENQHLLILSFDT</sequence>
<evidence type="ECO:0000313" key="2">
    <source>
        <dbReference type="Proteomes" id="UP001283361"/>
    </source>
</evidence>
<accession>A0AAE0Y5J2</accession>
<dbReference type="AlphaFoldDB" id="A0AAE0Y5J2"/>
<reference evidence="1" key="1">
    <citation type="journal article" date="2023" name="G3 (Bethesda)">
        <title>A reference genome for the long-term kleptoplast-retaining sea slug Elysia crispata morphotype clarki.</title>
        <authorList>
            <person name="Eastman K.E."/>
            <person name="Pendleton A.L."/>
            <person name="Shaikh M.A."/>
            <person name="Suttiyut T."/>
            <person name="Ogas R."/>
            <person name="Tomko P."/>
            <person name="Gavelis G."/>
            <person name="Widhalm J.R."/>
            <person name="Wisecaver J.H."/>
        </authorList>
    </citation>
    <scope>NUCLEOTIDE SEQUENCE</scope>
    <source>
        <strain evidence="1">ECLA1</strain>
    </source>
</reference>
<gene>
    <name evidence="1" type="ORF">RRG08_005905</name>
</gene>
<keyword evidence="2" id="KW-1185">Reference proteome</keyword>
<protein>
    <submittedName>
        <fullName evidence="1">Uncharacterized protein</fullName>
    </submittedName>
</protein>
<organism evidence="1 2">
    <name type="scientific">Elysia crispata</name>
    <name type="common">lettuce slug</name>
    <dbReference type="NCBI Taxonomy" id="231223"/>
    <lineage>
        <taxon>Eukaryota</taxon>
        <taxon>Metazoa</taxon>
        <taxon>Spiralia</taxon>
        <taxon>Lophotrochozoa</taxon>
        <taxon>Mollusca</taxon>
        <taxon>Gastropoda</taxon>
        <taxon>Heterobranchia</taxon>
        <taxon>Euthyneura</taxon>
        <taxon>Panpulmonata</taxon>
        <taxon>Sacoglossa</taxon>
        <taxon>Placobranchoidea</taxon>
        <taxon>Plakobranchidae</taxon>
        <taxon>Elysia</taxon>
    </lineage>
</organism>
<proteinExistence type="predicted"/>
<dbReference type="EMBL" id="JAWDGP010006941">
    <property type="protein sequence ID" value="KAK3732741.1"/>
    <property type="molecule type" value="Genomic_DNA"/>
</dbReference>
<dbReference type="Proteomes" id="UP001283361">
    <property type="component" value="Unassembled WGS sequence"/>
</dbReference>
<evidence type="ECO:0000313" key="1">
    <source>
        <dbReference type="EMBL" id="KAK3732741.1"/>
    </source>
</evidence>
<comment type="caution">
    <text evidence="1">The sequence shown here is derived from an EMBL/GenBank/DDBJ whole genome shotgun (WGS) entry which is preliminary data.</text>
</comment>
<name>A0AAE0Y5J2_9GAST</name>